<evidence type="ECO:0000256" key="1">
    <source>
        <dbReference type="ARBA" id="ARBA00004141"/>
    </source>
</evidence>
<comment type="caution">
    <text evidence="5">The sequence shown here is derived from an EMBL/GenBank/DDBJ whole genome shotgun (WGS) entry which is preliminary data.</text>
</comment>
<dbReference type="EMBL" id="JBHRZH010000001">
    <property type="protein sequence ID" value="MFC3759461.1"/>
    <property type="molecule type" value="Genomic_DNA"/>
</dbReference>
<evidence type="ECO:0000313" key="5">
    <source>
        <dbReference type="EMBL" id="MFC3759461.1"/>
    </source>
</evidence>
<evidence type="ECO:0000313" key="6">
    <source>
        <dbReference type="Proteomes" id="UP001595699"/>
    </source>
</evidence>
<keyword evidence="2" id="KW-0812">Transmembrane</keyword>
<dbReference type="Pfam" id="PF07681">
    <property type="entry name" value="DoxX"/>
    <property type="match status" value="1"/>
</dbReference>
<evidence type="ECO:0000256" key="3">
    <source>
        <dbReference type="ARBA" id="ARBA00022989"/>
    </source>
</evidence>
<dbReference type="RefSeq" id="WP_205122146.1">
    <property type="nucleotide sequence ID" value="NZ_JAFBCM010000001.1"/>
</dbReference>
<keyword evidence="4" id="KW-0472">Membrane</keyword>
<organism evidence="5 6">
    <name type="scientific">Tenggerimyces flavus</name>
    <dbReference type="NCBI Taxonomy" id="1708749"/>
    <lineage>
        <taxon>Bacteria</taxon>
        <taxon>Bacillati</taxon>
        <taxon>Actinomycetota</taxon>
        <taxon>Actinomycetes</taxon>
        <taxon>Propionibacteriales</taxon>
        <taxon>Nocardioidaceae</taxon>
        <taxon>Tenggerimyces</taxon>
    </lineage>
</organism>
<dbReference type="Proteomes" id="UP001595699">
    <property type="component" value="Unassembled WGS sequence"/>
</dbReference>
<protein>
    <submittedName>
        <fullName evidence="5">DoxX family protein</fullName>
    </submittedName>
</protein>
<keyword evidence="6" id="KW-1185">Reference proteome</keyword>
<evidence type="ECO:0000256" key="2">
    <source>
        <dbReference type="ARBA" id="ARBA00022692"/>
    </source>
</evidence>
<comment type="subcellular location">
    <subcellularLocation>
        <location evidence="1">Membrane</location>
        <topology evidence="1">Multi-pass membrane protein</topology>
    </subcellularLocation>
</comment>
<gene>
    <name evidence="5" type="ORF">ACFOUW_01295</name>
</gene>
<keyword evidence="3" id="KW-1133">Transmembrane helix</keyword>
<dbReference type="InterPro" id="IPR032808">
    <property type="entry name" value="DoxX"/>
</dbReference>
<proteinExistence type="predicted"/>
<sequence length="197" mass="21472">MTTLVRLLARPMLAAGFVLHGAKAIKDPDPYVPQAKPVTDRIVPVLKQYAPPQLVGRIPENPRTLVRLNGAIQVVGGLMLITSKYRRLGALALIASLIPTTLAAHPFWEEQDKQEREVKRDNFIKNVGLGGGLLLAAVDTEGKPGLLWRVGHGAAEVAEGSRRAVRMARREAKLAAKSARREAKLLALQAKDELPFD</sequence>
<reference evidence="6" key="1">
    <citation type="journal article" date="2019" name="Int. J. Syst. Evol. Microbiol.">
        <title>The Global Catalogue of Microorganisms (GCM) 10K type strain sequencing project: providing services to taxonomists for standard genome sequencing and annotation.</title>
        <authorList>
            <consortium name="The Broad Institute Genomics Platform"/>
            <consortium name="The Broad Institute Genome Sequencing Center for Infectious Disease"/>
            <person name="Wu L."/>
            <person name="Ma J."/>
        </authorList>
    </citation>
    <scope>NUCLEOTIDE SEQUENCE [LARGE SCALE GENOMIC DNA]</scope>
    <source>
        <strain evidence="6">CGMCC 4.7241</strain>
    </source>
</reference>
<name>A0ABV7Y2J0_9ACTN</name>
<accession>A0ABV7Y2J0</accession>
<evidence type="ECO:0000256" key="4">
    <source>
        <dbReference type="ARBA" id="ARBA00023136"/>
    </source>
</evidence>